<dbReference type="GO" id="GO:0006310">
    <property type="term" value="P:DNA recombination"/>
    <property type="evidence" value="ECO:0007669"/>
    <property type="project" value="InterPro"/>
</dbReference>
<keyword evidence="10" id="KW-1185">Reference proteome</keyword>
<dbReference type="AlphaFoldDB" id="A0A1Y6BQI9"/>
<evidence type="ECO:0000256" key="5">
    <source>
        <dbReference type="ARBA" id="ARBA00022839"/>
    </source>
</evidence>
<dbReference type="InterPro" id="IPR041122">
    <property type="entry name" value="RecJ_OB"/>
</dbReference>
<dbReference type="Proteomes" id="UP000192917">
    <property type="component" value="Unassembled WGS sequence"/>
</dbReference>
<evidence type="ECO:0000256" key="1">
    <source>
        <dbReference type="ARBA" id="ARBA00005915"/>
    </source>
</evidence>
<evidence type="ECO:0000256" key="2">
    <source>
        <dbReference type="ARBA" id="ARBA00019841"/>
    </source>
</evidence>
<feature type="domain" description="DDH" evidence="6">
    <location>
        <begin position="103"/>
        <end position="265"/>
    </location>
</feature>
<dbReference type="STRING" id="560819.SAMN05428998_10723"/>
<comment type="similarity">
    <text evidence="1">Belongs to the RecJ family.</text>
</comment>
<dbReference type="Pfam" id="PF02272">
    <property type="entry name" value="DHHA1"/>
    <property type="match status" value="1"/>
</dbReference>
<keyword evidence="4" id="KW-0378">Hydrolase</keyword>
<dbReference type="InterPro" id="IPR051673">
    <property type="entry name" value="SSDNA_exonuclease_RecJ"/>
</dbReference>
<dbReference type="InterPro" id="IPR038763">
    <property type="entry name" value="DHH_sf"/>
</dbReference>
<evidence type="ECO:0000259" key="6">
    <source>
        <dbReference type="Pfam" id="PF01368"/>
    </source>
</evidence>
<dbReference type="PANTHER" id="PTHR30255">
    <property type="entry name" value="SINGLE-STRANDED-DNA-SPECIFIC EXONUCLEASE RECJ"/>
    <property type="match status" value="1"/>
</dbReference>
<evidence type="ECO:0000259" key="7">
    <source>
        <dbReference type="Pfam" id="PF02272"/>
    </source>
</evidence>
<sequence>MSAVLAAERPERRPCLLGVERSIAGKRWELRAGDERLALALAQRLGLPEPVGRCLAARGVGLDEAERFLAPTLRDWLPDPSRLKDMDRAAARIAAAVTAGETIALFGDYDVDGATSSALLGRFLRAVGGRVALYIPDRMKEGYGPNGPALRRLKAEGAGLALTLDCGITAHEPLAEAAEAGLEVIVVDHHAAEARLPPALAVVNPNRLDDDSGLGQLAAVGVAFLVAVAVNRALRAAGHYGPAGEGGERAEPKLLQWLDLVALGTVCDVVPLIGLNRAFVAQGLKVLAARGNVGLSALADVARLDETPGAYHCGFLLGPRVNAGGRVGEAGLGAELLSGDDPERARALAARLDQLNGERRDIEAAVLAEALAQLEAQPPEEGLALAVGEDWHPGVIGIVASRLKERFDRPALVVALDAEGVGKGSGRSVPGLDLGAAVIAARQAGLLINGGGHPMAAGLTVAAERLPELRAFLTERCGRELRRIGFQPALGFDAAIPLSGANAGLVRALDRLAPFGAGNAEPRFAVTEARVVKADPVGQGHLRCILADAEGRRLKAIAFREKAELLGPALTTTRGRGLHLAGKLRLDAWAGGDAVQLILEDAAEA</sequence>
<dbReference type="InterPro" id="IPR001667">
    <property type="entry name" value="DDH_dom"/>
</dbReference>
<name>A0A1Y6BQI9_9PROT</name>
<evidence type="ECO:0000313" key="10">
    <source>
        <dbReference type="Proteomes" id="UP000192917"/>
    </source>
</evidence>
<dbReference type="GO" id="GO:0008409">
    <property type="term" value="F:5'-3' exonuclease activity"/>
    <property type="evidence" value="ECO:0007669"/>
    <property type="project" value="InterPro"/>
</dbReference>
<accession>A0A1Y6BQI9</accession>
<evidence type="ECO:0000313" key="9">
    <source>
        <dbReference type="EMBL" id="SMF20553.1"/>
    </source>
</evidence>
<dbReference type="InterPro" id="IPR003156">
    <property type="entry name" value="DHHA1_dom"/>
</dbReference>
<dbReference type="SUPFAM" id="SSF64182">
    <property type="entry name" value="DHH phosphoesterases"/>
    <property type="match status" value="1"/>
</dbReference>
<evidence type="ECO:0000256" key="4">
    <source>
        <dbReference type="ARBA" id="ARBA00022801"/>
    </source>
</evidence>
<dbReference type="RefSeq" id="WP_085122730.1">
    <property type="nucleotide sequence ID" value="NZ_FWZX01000007.1"/>
</dbReference>
<organism evidence="9 10">
    <name type="scientific">Tistlia consotensis USBA 355</name>
    <dbReference type="NCBI Taxonomy" id="560819"/>
    <lineage>
        <taxon>Bacteria</taxon>
        <taxon>Pseudomonadati</taxon>
        <taxon>Pseudomonadota</taxon>
        <taxon>Alphaproteobacteria</taxon>
        <taxon>Rhodospirillales</taxon>
        <taxon>Rhodovibrionaceae</taxon>
        <taxon>Tistlia</taxon>
    </lineage>
</organism>
<protein>
    <recommendedName>
        <fullName evidence="2">Single-stranded-DNA-specific exonuclease RecJ</fullName>
    </recommendedName>
</protein>
<keyword evidence="3" id="KW-0540">Nuclease</keyword>
<dbReference type="Gene3D" id="3.10.310.30">
    <property type="match status" value="1"/>
</dbReference>
<dbReference type="Pfam" id="PF01368">
    <property type="entry name" value="DHH"/>
    <property type="match status" value="1"/>
</dbReference>
<keyword evidence="5 9" id="KW-0269">Exonuclease</keyword>
<dbReference type="EMBL" id="FWZX01000007">
    <property type="protein sequence ID" value="SMF20553.1"/>
    <property type="molecule type" value="Genomic_DNA"/>
</dbReference>
<dbReference type="InterPro" id="IPR004610">
    <property type="entry name" value="RecJ"/>
</dbReference>
<dbReference type="Gene3D" id="3.90.1640.30">
    <property type="match status" value="1"/>
</dbReference>
<proteinExistence type="inferred from homology"/>
<evidence type="ECO:0000259" key="8">
    <source>
        <dbReference type="Pfam" id="PF17768"/>
    </source>
</evidence>
<evidence type="ECO:0000256" key="3">
    <source>
        <dbReference type="ARBA" id="ARBA00022722"/>
    </source>
</evidence>
<dbReference type="Pfam" id="PF17768">
    <property type="entry name" value="RecJ_OB"/>
    <property type="match status" value="1"/>
</dbReference>
<dbReference type="GO" id="GO:0006281">
    <property type="term" value="P:DNA repair"/>
    <property type="evidence" value="ECO:0007669"/>
    <property type="project" value="InterPro"/>
</dbReference>
<dbReference type="NCBIfam" id="TIGR00644">
    <property type="entry name" value="recJ"/>
    <property type="match status" value="1"/>
</dbReference>
<dbReference type="PANTHER" id="PTHR30255:SF2">
    <property type="entry name" value="SINGLE-STRANDED-DNA-SPECIFIC EXONUCLEASE RECJ"/>
    <property type="match status" value="1"/>
</dbReference>
<feature type="domain" description="DHHA1" evidence="7">
    <location>
        <begin position="384"/>
        <end position="477"/>
    </location>
</feature>
<reference evidence="9 10" key="1">
    <citation type="submission" date="2017-04" db="EMBL/GenBank/DDBJ databases">
        <authorList>
            <person name="Afonso C.L."/>
            <person name="Miller P.J."/>
            <person name="Scott M.A."/>
            <person name="Spackman E."/>
            <person name="Goraichik I."/>
            <person name="Dimitrov K.M."/>
            <person name="Suarez D.L."/>
            <person name="Swayne D.E."/>
        </authorList>
    </citation>
    <scope>NUCLEOTIDE SEQUENCE [LARGE SCALE GENOMIC DNA]</scope>
    <source>
        <strain evidence="9 10">USBA 355</strain>
    </source>
</reference>
<dbReference type="GO" id="GO:0003676">
    <property type="term" value="F:nucleic acid binding"/>
    <property type="evidence" value="ECO:0007669"/>
    <property type="project" value="InterPro"/>
</dbReference>
<feature type="domain" description="RecJ OB" evidence="8">
    <location>
        <begin position="493"/>
        <end position="601"/>
    </location>
</feature>
<gene>
    <name evidence="9" type="ORF">SAMN05428998_10723</name>
</gene>